<protein>
    <submittedName>
        <fullName evidence="1">Uncharacterized protein</fullName>
    </submittedName>
</protein>
<dbReference type="EMBL" id="LT934116">
    <property type="protein sequence ID" value="VAH86616.1"/>
    <property type="molecule type" value="Genomic_DNA"/>
</dbReference>
<evidence type="ECO:0000313" key="1">
    <source>
        <dbReference type="EMBL" id="VAH86616.1"/>
    </source>
</evidence>
<gene>
    <name evidence="1" type="ORF">TRITD_3Bv1G281560</name>
</gene>
<dbReference type="Gramene" id="TRITD3Bv1G281560.1">
    <property type="protein sequence ID" value="TRITD3Bv1G281560.1"/>
    <property type="gene ID" value="TRITD3Bv1G281560"/>
</dbReference>
<keyword evidence="2" id="KW-1185">Reference proteome</keyword>
<organism evidence="1 2">
    <name type="scientific">Triticum turgidum subsp. durum</name>
    <name type="common">Durum wheat</name>
    <name type="synonym">Triticum durum</name>
    <dbReference type="NCBI Taxonomy" id="4567"/>
    <lineage>
        <taxon>Eukaryota</taxon>
        <taxon>Viridiplantae</taxon>
        <taxon>Streptophyta</taxon>
        <taxon>Embryophyta</taxon>
        <taxon>Tracheophyta</taxon>
        <taxon>Spermatophyta</taxon>
        <taxon>Magnoliopsida</taxon>
        <taxon>Liliopsida</taxon>
        <taxon>Poales</taxon>
        <taxon>Poaceae</taxon>
        <taxon>BOP clade</taxon>
        <taxon>Pooideae</taxon>
        <taxon>Triticodae</taxon>
        <taxon>Triticeae</taxon>
        <taxon>Triticinae</taxon>
        <taxon>Triticum</taxon>
    </lineage>
</organism>
<accession>A0A9R1SAJ7</accession>
<dbReference type="Proteomes" id="UP000324705">
    <property type="component" value="Chromosome 3B"/>
</dbReference>
<reference evidence="1 2" key="1">
    <citation type="submission" date="2017-09" db="EMBL/GenBank/DDBJ databases">
        <authorList>
            <consortium name="International Durum Wheat Genome Sequencing Consortium (IDWGSC)"/>
            <person name="Milanesi L."/>
        </authorList>
    </citation>
    <scope>NUCLEOTIDE SEQUENCE [LARGE SCALE GENOMIC DNA]</scope>
    <source>
        <strain evidence="2">cv. Svevo</strain>
    </source>
</reference>
<evidence type="ECO:0000313" key="2">
    <source>
        <dbReference type="Proteomes" id="UP000324705"/>
    </source>
</evidence>
<proteinExistence type="predicted"/>
<name>A0A9R1SAJ7_TRITD</name>
<sequence length="152" mass="17021">MVREEISRVLQLQMAEMVCSVVIGEAVNRTTSLLLGKEEREATPISEGVERVVKVINGQAAQHSDEHTCISWQKMDQMLLPKAIEYLCGNDQATTYQLFWESNHGTLQLSIEKIGTQVPSKAHGRTVNQAGAPRLVGRWKERKHIAVDLLKS</sequence>
<dbReference type="AlphaFoldDB" id="A0A9R1SAJ7"/>